<proteinExistence type="predicted"/>
<evidence type="ECO:0000256" key="2">
    <source>
        <dbReference type="SAM" id="SignalP"/>
    </source>
</evidence>
<comment type="caution">
    <text evidence="3">The sequence shown here is derived from an EMBL/GenBank/DDBJ whole genome shotgun (WGS) entry which is preliminary data.</text>
</comment>
<protein>
    <submittedName>
        <fullName evidence="3">Uncharacterized protein</fullName>
    </submittedName>
</protein>
<accession>A0ABQ4XJ48</accession>
<evidence type="ECO:0000313" key="3">
    <source>
        <dbReference type="EMBL" id="GJS65249.1"/>
    </source>
</evidence>
<evidence type="ECO:0000256" key="1">
    <source>
        <dbReference type="SAM" id="MobiDB-lite"/>
    </source>
</evidence>
<keyword evidence="2" id="KW-0732">Signal</keyword>
<organism evidence="3 4">
    <name type="scientific">Tanacetum coccineum</name>
    <dbReference type="NCBI Taxonomy" id="301880"/>
    <lineage>
        <taxon>Eukaryota</taxon>
        <taxon>Viridiplantae</taxon>
        <taxon>Streptophyta</taxon>
        <taxon>Embryophyta</taxon>
        <taxon>Tracheophyta</taxon>
        <taxon>Spermatophyta</taxon>
        <taxon>Magnoliopsida</taxon>
        <taxon>eudicotyledons</taxon>
        <taxon>Gunneridae</taxon>
        <taxon>Pentapetalae</taxon>
        <taxon>asterids</taxon>
        <taxon>campanulids</taxon>
        <taxon>Asterales</taxon>
        <taxon>Asteraceae</taxon>
        <taxon>Asteroideae</taxon>
        <taxon>Anthemideae</taxon>
        <taxon>Anthemidinae</taxon>
        <taxon>Tanacetum</taxon>
    </lineage>
</organism>
<reference evidence="3" key="2">
    <citation type="submission" date="2022-01" db="EMBL/GenBank/DDBJ databases">
        <authorList>
            <person name="Yamashiro T."/>
            <person name="Shiraishi A."/>
            <person name="Satake H."/>
            <person name="Nakayama K."/>
        </authorList>
    </citation>
    <scope>NUCLEOTIDE SEQUENCE</scope>
</reference>
<keyword evidence="4" id="KW-1185">Reference proteome</keyword>
<feature type="region of interest" description="Disordered" evidence="1">
    <location>
        <begin position="67"/>
        <end position="93"/>
    </location>
</feature>
<feature type="chain" id="PRO_5047282573" evidence="2">
    <location>
        <begin position="20"/>
        <end position="93"/>
    </location>
</feature>
<name>A0ABQ4XJ48_9ASTR</name>
<sequence>MMLVMTRALLRARVQLVVASAGRDPCLQAADRRRQSVISDLLKTDYRRQRQLVEATIVSESLKINDSSSADCKGTAMEPAKSQSEQEEASSSS</sequence>
<reference evidence="3" key="1">
    <citation type="journal article" date="2022" name="Int. J. Mol. Sci.">
        <title>Draft Genome of Tanacetum Coccineum: Genomic Comparison of Closely Related Tanacetum-Family Plants.</title>
        <authorList>
            <person name="Yamashiro T."/>
            <person name="Shiraishi A."/>
            <person name="Nakayama K."/>
            <person name="Satake H."/>
        </authorList>
    </citation>
    <scope>NUCLEOTIDE SEQUENCE</scope>
</reference>
<dbReference type="Proteomes" id="UP001151760">
    <property type="component" value="Unassembled WGS sequence"/>
</dbReference>
<evidence type="ECO:0000313" key="4">
    <source>
        <dbReference type="Proteomes" id="UP001151760"/>
    </source>
</evidence>
<gene>
    <name evidence="3" type="ORF">Tco_0679813</name>
</gene>
<feature type="signal peptide" evidence="2">
    <location>
        <begin position="1"/>
        <end position="19"/>
    </location>
</feature>
<dbReference type="EMBL" id="BQNB010009564">
    <property type="protein sequence ID" value="GJS65249.1"/>
    <property type="molecule type" value="Genomic_DNA"/>
</dbReference>